<evidence type="ECO:0000313" key="6">
    <source>
        <dbReference type="EMBL" id="NKY21929.1"/>
    </source>
</evidence>
<dbReference type="PANTHER" id="PTHR30055">
    <property type="entry name" value="HTH-TYPE TRANSCRIPTIONAL REGULATOR RUTR"/>
    <property type="match status" value="1"/>
</dbReference>
<evidence type="ECO:0000256" key="1">
    <source>
        <dbReference type="ARBA" id="ARBA00023015"/>
    </source>
</evidence>
<dbReference type="InterPro" id="IPR001647">
    <property type="entry name" value="HTH_TetR"/>
</dbReference>
<protein>
    <submittedName>
        <fullName evidence="6">TetR/AcrR family transcriptional regulator</fullName>
    </submittedName>
</protein>
<evidence type="ECO:0000256" key="3">
    <source>
        <dbReference type="ARBA" id="ARBA00023163"/>
    </source>
</evidence>
<name>A0A7X6KTD7_9CELL</name>
<keyword evidence="1" id="KW-0805">Transcription regulation</keyword>
<evidence type="ECO:0000313" key="7">
    <source>
        <dbReference type="Proteomes" id="UP000581206"/>
    </source>
</evidence>
<dbReference type="PANTHER" id="PTHR30055:SF234">
    <property type="entry name" value="HTH-TYPE TRANSCRIPTIONAL REGULATOR BETI"/>
    <property type="match status" value="1"/>
</dbReference>
<feature type="DNA-binding region" description="H-T-H motif" evidence="4">
    <location>
        <begin position="42"/>
        <end position="61"/>
    </location>
</feature>
<comment type="caution">
    <text evidence="6">The sequence shown here is derived from an EMBL/GenBank/DDBJ whole genome shotgun (WGS) entry which is preliminary data.</text>
</comment>
<evidence type="ECO:0000256" key="4">
    <source>
        <dbReference type="PROSITE-ProRule" id="PRU00335"/>
    </source>
</evidence>
<keyword evidence="3" id="KW-0804">Transcription</keyword>
<feature type="domain" description="HTH tetR-type" evidence="5">
    <location>
        <begin position="19"/>
        <end position="79"/>
    </location>
</feature>
<dbReference type="AlphaFoldDB" id="A0A7X6KTD7"/>
<organism evidence="6 7">
    <name type="scientific">Cellulomonas denverensis</name>
    <dbReference type="NCBI Taxonomy" id="264297"/>
    <lineage>
        <taxon>Bacteria</taxon>
        <taxon>Bacillati</taxon>
        <taxon>Actinomycetota</taxon>
        <taxon>Actinomycetes</taxon>
        <taxon>Micrococcales</taxon>
        <taxon>Cellulomonadaceae</taxon>
        <taxon>Cellulomonas</taxon>
    </lineage>
</organism>
<gene>
    <name evidence="6" type="ORF">HGA03_04545</name>
</gene>
<evidence type="ECO:0000259" key="5">
    <source>
        <dbReference type="PROSITE" id="PS50977"/>
    </source>
</evidence>
<evidence type="ECO:0000256" key="2">
    <source>
        <dbReference type="ARBA" id="ARBA00023125"/>
    </source>
</evidence>
<reference evidence="6 7" key="1">
    <citation type="submission" date="2020-04" db="EMBL/GenBank/DDBJ databases">
        <title>MicrobeNet Type strains.</title>
        <authorList>
            <person name="Nicholson A.C."/>
        </authorList>
    </citation>
    <scope>NUCLEOTIDE SEQUENCE [LARGE SCALE GENOMIC DNA]</scope>
    <source>
        <strain evidence="6 7">ATCC BAA-788</strain>
    </source>
</reference>
<proteinExistence type="predicted"/>
<dbReference type="Gene3D" id="1.10.357.10">
    <property type="entry name" value="Tetracycline Repressor, domain 2"/>
    <property type="match status" value="1"/>
</dbReference>
<dbReference type="GO" id="GO:0000976">
    <property type="term" value="F:transcription cis-regulatory region binding"/>
    <property type="evidence" value="ECO:0007669"/>
    <property type="project" value="TreeGrafter"/>
</dbReference>
<sequence length="215" mass="24438">MTSTPQTPGRPRRVRLSREERLAQIIEASTRLVSRQGFWGLSLQEVATEVGITQAGLLHYVHTKEGLLQLLIEQGYDRRFDPEDFIATGDAAATHPDGASFPAYCRYLVANNARDPQLIRLYMVLGAESMSPEHPAHAYFDARPDAVWQLYSATRWRIPPEIGGWPAMRELVELTIATMDGLQLRMFRSPAIDLPTEWSKAERVLFPSPVWDDYR</sequence>
<accession>A0A7X6KTD7</accession>
<dbReference type="PROSITE" id="PS50977">
    <property type="entry name" value="HTH_TETR_2"/>
    <property type="match status" value="1"/>
</dbReference>
<dbReference type="GO" id="GO:0003700">
    <property type="term" value="F:DNA-binding transcription factor activity"/>
    <property type="evidence" value="ECO:0007669"/>
    <property type="project" value="TreeGrafter"/>
</dbReference>
<keyword evidence="2 4" id="KW-0238">DNA-binding</keyword>
<dbReference type="Proteomes" id="UP000581206">
    <property type="component" value="Unassembled WGS sequence"/>
</dbReference>
<dbReference type="PRINTS" id="PR00455">
    <property type="entry name" value="HTHTETR"/>
</dbReference>
<keyword evidence="7" id="KW-1185">Reference proteome</keyword>
<dbReference type="InterPro" id="IPR009057">
    <property type="entry name" value="Homeodomain-like_sf"/>
</dbReference>
<dbReference type="Pfam" id="PF00440">
    <property type="entry name" value="TetR_N"/>
    <property type="match status" value="1"/>
</dbReference>
<dbReference type="EMBL" id="JAAXOX010000002">
    <property type="protein sequence ID" value="NKY21929.1"/>
    <property type="molecule type" value="Genomic_DNA"/>
</dbReference>
<dbReference type="SUPFAM" id="SSF46689">
    <property type="entry name" value="Homeodomain-like"/>
    <property type="match status" value="1"/>
</dbReference>
<dbReference type="RefSeq" id="WP_168629053.1">
    <property type="nucleotide sequence ID" value="NZ_BONL01000002.1"/>
</dbReference>
<dbReference type="InterPro" id="IPR050109">
    <property type="entry name" value="HTH-type_TetR-like_transc_reg"/>
</dbReference>